<feature type="compositionally biased region" description="Basic and acidic residues" evidence="1">
    <location>
        <begin position="37"/>
        <end position="49"/>
    </location>
</feature>
<name>F8DYX9_CORRG</name>
<dbReference type="AlphaFoldDB" id="F8DYX9"/>
<keyword evidence="4" id="KW-1185">Reference proteome</keyword>
<evidence type="ECO:0000256" key="1">
    <source>
        <dbReference type="SAM" id="MobiDB-lite"/>
    </source>
</evidence>
<feature type="signal peptide" evidence="2">
    <location>
        <begin position="1"/>
        <end position="19"/>
    </location>
</feature>
<dbReference type="Proteomes" id="UP000000492">
    <property type="component" value="Chromosome"/>
</dbReference>
<dbReference type="HOGENOM" id="CLU_1281411_0_0_11"/>
<feature type="chain" id="PRO_5039712044" evidence="2">
    <location>
        <begin position="20"/>
        <end position="215"/>
    </location>
</feature>
<dbReference type="RefSeq" id="WP_013888734.1">
    <property type="nucleotide sequence ID" value="NC_015673.1"/>
</dbReference>
<dbReference type="eggNOG" id="ENOG5031KGP">
    <property type="taxonomic scope" value="Bacteria"/>
</dbReference>
<sequence length="215" mass="22177">MRRKNSLISFVLASGLALAGCGSSENENVGDSSAASETKETNSQKDGAEAPRNSELAPEITEKRPAPKQAEMNKPIPVMANGKPVPGAEATVTALTVGEKCEFGSGGGGESSASPLQGNQKLVQLKATVDVKAGAGSSGQGGEAEPVLLDDPTIVDSAGKHRQIISSSYCKVEGSEYQDWIMGAQPGQQTKLYGSWIVPADTKGLIIGGQSFKVD</sequence>
<evidence type="ECO:0000256" key="2">
    <source>
        <dbReference type="SAM" id="SignalP"/>
    </source>
</evidence>
<evidence type="ECO:0000313" key="4">
    <source>
        <dbReference type="Proteomes" id="UP000000492"/>
    </source>
</evidence>
<feature type="compositionally biased region" description="Polar residues" evidence="1">
    <location>
        <begin position="23"/>
        <end position="36"/>
    </location>
</feature>
<dbReference type="KEGG" id="crd:CRES_1369"/>
<organism evidence="3 4">
    <name type="scientific">Corynebacterium resistens (strain DSM 45100 / JCM 12819 / GTC 2026 / SICGH 158)</name>
    <dbReference type="NCBI Taxonomy" id="662755"/>
    <lineage>
        <taxon>Bacteria</taxon>
        <taxon>Bacillati</taxon>
        <taxon>Actinomycetota</taxon>
        <taxon>Actinomycetes</taxon>
        <taxon>Mycobacteriales</taxon>
        <taxon>Corynebacteriaceae</taxon>
        <taxon>Corynebacterium</taxon>
    </lineage>
</organism>
<dbReference type="EMBL" id="CP002857">
    <property type="protein sequence ID" value="AEI09724.1"/>
    <property type="molecule type" value="Genomic_DNA"/>
</dbReference>
<gene>
    <name evidence="3" type="ordered locus">CRES_1369</name>
</gene>
<evidence type="ECO:0000313" key="3">
    <source>
        <dbReference type="EMBL" id="AEI09724.1"/>
    </source>
</evidence>
<reference evidence="3 4" key="1">
    <citation type="journal article" date="2012" name="BMC Genomics">
        <title>Complete genome sequence, lifestyle, and multi-drug resistance of the human pathogen Corynebacterium resistens DSM 45100 isolated from blood samples of a leukemia patient.</title>
        <authorList>
            <person name="Schroder J."/>
            <person name="Maus I."/>
            <person name="Meyer K."/>
            <person name="Wordemann S."/>
            <person name="Blom J."/>
            <person name="Jaenicke S."/>
            <person name="Schneider J."/>
            <person name="Trost E."/>
            <person name="Tauch A."/>
        </authorList>
    </citation>
    <scope>NUCLEOTIDE SEQUENCE [LARGE SCALE GENOMIC DNA]</scope>
    <source>
        <strain evidence="4">DSM 45100 / JCM 12819 / CCUG 50093 / GTC 2026 / SICGH 158</strain>
    </source>
</reference>
<dbReference type="PROSITE" id="PS51257">
    <property type="entry name" value="PROKAR_LIPOPROTEIN"/>
    <property type="match status" value="1"/>
</dbReference>
<protein>
    <submittedName>
        <fullName evidence="3">Secreted protein</fullName>
    </submittedName>
</protein>
<accession>F8DYX9</accession>
<proteinExistence type="predicted"/>
<dbReference type="OrthoDB" id="4426827at2"/>
<keyword evidence="2" id="KW-0732">Signal</keyword>
<feature type="region of interest" description="Disordered" evidence="1">
    <location>
        <begin position="20"/>
        <end position="84"/>
    </location>
</feature>